<feature type="domain" description="Extensin-like C-terminal" evidence="1">
    <location>
        <begin position="58"/>
        <end position="227"/>
    </location>
</feature>
<sequence>MKWLLAVLACAGLAGAVSYGRYWTLPDRHNPWAPLHYAEPPNWLTRYKLQRLAQQPEACLALMASTPWRFAPIPDRETGPGCGMHDAIQVQRTAVAIGPPLALTCQAAASLALWERHVMQPQAALWFGMPVRSIEHYGSYACRNVAGAGRRSEHATANAVDLAGFVLQDGRRITVARDWSRPGPAGQFLQSLHQGGCGLFTGALGPGYNQAHADHFHFDRGPFGICR</sequence>
<dbReference type="Pfam" id="PF06904">
    <property type="entry name" value="Extensin-like_C"/>
    <property type="match status" value="1"/>
</dbReference>
<dbReference type="Proteomes" id="UP000252884">
    <property type="component" value="Unassembled WGS sequence"/>
</dbReference>
<keyword evidence="3" id="KW-1185">Reference proteome</keyword>
<reference evidence="2 3" key="1">
    <citation type="submission" date="2018-07" db="EMBL/GenBank/DDBJ databases">
        <title>Genomic Encyclopedia of Type Strains, Phase IV (KMG-IV): sequencing the most valuable type-strain genomes for metagenomic binning, comparative biology and taxonomic classification.</title>
        <authorList>
            <person name="Goeker M."/>
        </authorList>
    </citation>
    <scope>NUCLEOTIDE SEQUENCE [LARGE SCALE GENOMIC DNA]</scope>
    <source>
        <strain evidence="2 3">DSM 21634</strain>
    </source>
</reference>
<evidence type="ECO:0000313" key="3">
    <source>
        <dbReference type="Proteomes" id="UP000252884"/>
    </source>
</evidence>
<dbReference type="InterPro" id="IPR009683">
    <property type="entry name" value="Extensin-like_C"/>
</dbReference>
<evidence type="ECO:0000259" key="1">
    <source>
        <dbReference type="Pfam" id="PF06904"/>
    </source>
</evidence>
<organism evidence="2 3">
    <name type="scientific">Pseudorhodoferax soli</name>
    <dbReference type="NCBI Taxonomy" id="545864"/>
    <lineage>
        <taxon>Bacteria</taxon>
        <taxon>Pseudomonadati</taxon>
        <taxon>Pseudomonadota</taxon>
        <taxon>Betaproteobacteria</taxon>
        <taxon>Burkholderiales</taxon>
        <taxon>Comamonadaceae</taxon>
    </lineage>
</organism>
<dbReference type="EMBL" id="QPJK01000003">
    <property type="protein sequence ID" value="RCW72459.1"/>
    <property type="molecule type" value="Genomic_DNA"/>
</dbReference>
<accession>A0A368XYB6</accession>
<name>A0A368XYB6_9BURK</name>
<gene>
    <name evidence="2" type="ORF">DES41_10364</name>
</gene>
<comment type="caution">
    <text evidence="2">The sequence shown here is derived from an EMBL/GenBank/DDBJ whole genome shotgun (WGS) entry which is preliminary data.</text>
</comment>
<evidence type="ECO:0000313" key="2">
    <source>
        <dbReference type="EMBL" id="RCW72459.1"/>
    </source>
</evidence>
<dbReference type="RefSeq" id="WP_114467893.1">
    <property type="nucleotide sequence ID" value="NZ_QPJK01000003.1"/>
</dbReference>
<dbReference type="AlphaFoldDB" id="A0A368XYB6"/>
<proteinExistence type="predicted"/>
<protein>
    <recommendedName>
        <fullName evidence="1">Extensin-like C-terminal domain-containing protein</fullName>
    </recommendedName>
</protein>
<dbReference type="OrthoDB" id="9809788at2"/>